<accession>A0A226BX57</accession>
<evidence type="ECO:0000313" key="2">
    <source>
        <dbReference type="Proteomes" id="UP000214588"/>
    </source>
</evidence>
<name>A0A226BX57_9FIRM</name>
<comment type="caution">
    <text evidence="1">The sequence shown here is derived from an EMBL/GenBank/DDBJ whole genome shotgun (WGS) entry which is preliminary data.</text>
</comment>
<dbReference type="AlphaFoldDB" id="A0A226BX57"/>
<gene>
    <name evidence="1" type="ORF">CDO51_12240</name>
</gene>
<evidence type="ECO:0000313" key="1">
    <source>
        <dbReference type="EMBL" id="OWZ82779.1"/>
    </source>
</evidence>
<reference evidence="1 2" key="1">
    <citation type="submission" date="2017-06" db="EMBL/GenBank/DDBJ databases">
        <title>Draft Genome Sequence of Natranaerobius trueperi halophilic, alkalithermophilic bacteria from soda lakes.</title>
        <authorList>
            <person name="Zhao B."/>
        </authorList>
    </citation>
    <scope>NUCLEOTIDE SEQUENCE [LARGE SCALE GENOMIC DNA]</scope>
    <source>
        <strain evidence="1 2">DSM 18760</strain>
    </source>
</reference>
<organism evidence="1 2">
    <name type="scientific">Natranaerobius trueperi</name>
    <dbReference type="NCBI Taxonomy" id="759412"/>
    <lineage>
        <taxon>Bacteria</taxon>
        <taxon>Bacillati</taxon>
        <taxon>Bacillota</taxon>
        <taxon>Clostridia</taxon>
        <taxon>Natranaerobiales</taxon>
        <taxon>Natranaerobiaceae</taxon>
        <taxon>Natranaerobius</taxon>
    </lineage>
</organism>
<dbReference type="EMBL" id="NIQC01000042">
    <property type="protein sequence ID" value="OWZ82779.1"/>
    <property type="molecule type" value="Genomic_DNA"/>
</dbReference>
<proteinExistence type="predicted"/>
<dbReference type="Proteomes" id="UP000214588">
    <property type="component" value="Unassembled WGS sequence"/>
</dbReference>
<keyword evidence="2" id="KW-1185">Reference proteome</keyword>
<sequence length="125" mass="14450">MNVHLKCSPNNSNNSNICYISQKVFNFLNLNKKKKYRMNFGKLSSEVQMKPSANRDEKNTLYFQSNIFQPTLTSKDKLNLEDFNLNIYRKGDNIYLGPVLGIFVKPNRLSVYNNNTIDPIHLEAG</sequence>
<protein>
    <submittedName>
        <fullName evidence="1">Uncharacterized protein</fullName>
    </submittedName>
</protein>
<dbReference type="RefSeq" id="WP_089024512.1">
    <property type="nucleotide sequence ID" value="NZ_NIQC01000042.1"/>
</dbReference>
<dbReference type="OrthoDB" id="1809801at2"/>